<dbReference type="PROSITE" id="PS51257">
    <property type="entry name" value="PROKAR_LIPOPROTEIN"/>
    <property type="match status" value="1"/>
</dbReference>
<evidence type="ECO:0000256" key="1">
    <source>
        <dbReference type="SAM" id="SignalP"/>
    </source>
</evidence>
<dbReference type="OrthoDB" id="4829263at2"/>
<dbReference type="AlphaFoldDB" id="A0A511JHU7"/>
<keyword evidence="1" id="KW-0732">Signal</keyword>
<accession>A0A511JHU7</accession>
<organism evidence="2 3">
    <name type="scientific">Cellulomonas terrae</name>
    <dbReference type="NCBI Taxonomy" id="311234"/>
    <lineage>
        <taxon>Bacteria</taxon>
        <taxon>Bacillati</taxon>
        <taxon>Actinomycetota</taxon>
        <taxon>Actinomycetes</taxon>
        <taxon>Micrococcales</taxon>
        <taxon>Cellulomonadaceae</taxon>
        <taxon>Cellulomonas</taxon>
    </lineage>
</organism>
<proteinExistence type="predicted"/>
<dbReference type="Proteomes" id="UP000321049">
    <property type="component" value="Unassembled WGS sequence"/>
</dbReference>
<evidence type="ECO:0000313" key="3">
    <source>
        <dbReference type="Proteomes" id="UP000321049"/>
    </source>
</evidence>
<dbReference type="RefSeq" id="WP_146845149.1">
    <property type="nucleotide sequence ID" value="NZ_BJWH01000004.1"/>
</dbReference>
<comment type="caution">
    <text evidence="2">The sequence shown here is derived from an EMBL/GenBank/DDBJ whole genome shotgun (WGS) entry which is preliminary data.</text>
</comment>
<sequence length="152" mass="14912">MRVVRALLGLAAVAAAAGCAVGLDATPVDEARALTSPLEQASSAVGTATLAAELLGDGRSTAAVTDTALLDQVHVLQEAADAVATFVPADRTGAAWQADALTTVRDAQVAVAAARGWANGAGSDEGTVVAALDASATALDDLTATLDEVTGE</sequence>
<protein>
    <submittedName>
        <fullName evidence="2">Uncharacterized protein</fullName>
    </submittedName>
</protein>
<dbReference type="EMBL" id="BJWH01000004">
    <property type="protein sequence ID" value="GEL97580.1"/>
    <property type="molecule type" value="Genomic_DNA"/>
</dbReference>
<gene>
    <name evidence="2" type="ORF">CTE05_11270</name>
</gene>
<reference evidence="2 3" key="1">
    <citation type="submission" date="2019-07" db="EMBL/GenBank/DDBJ databases">
        <title>Whole genome shotgun sequence of Cellulomonas terrae NBRC 100819.</title>
        <authorList>
            <person name="Hosoyama A."/>
            <person name="Uohara A."/>
            <person name="Ohji S."/>
            <person name="Ichikawa N."/>
        </authorList>
    </citation>
    <scope>NUCLEOTIDE SEQUENCE [LARGE SCALE GENOMIC DNA]</scope>
    <source>
        <strain evidence="2 3">NBRC 100819</strain>
    </source>
</reference>
<evidence type="ECO:0000313" key="2">
    <source>
        <dbReference type="EMBL" id="GEL97580.1"/>
    </source>
</evidence>
<keyword evidence="3" id="KW-1185">Reference proteome</keyword>
<feature type="chain" id="PRO_5038908462" evidence="1">
    <location>
        <begin position="26"/>
        <end position="152"/>
    </location>
</feature>
<feature type="signal peptide" evidence="1">
    <location>
        <begin position="1"/>
        <end position="25"/>
    </location>
</feature>
<name>A0A511JHU7_9CELL</name>